<dbReference type="GO" id="GO:0004671">
    <property type="term" value="F:protein C-terminal S-isoprenylcysteine carboxyl O-methyltransferase activity"/>
    <property type="evidence" value="ECO:0007669"/>
    <property type="project" value="UniProtKB-EC"/>
</dbReference>
<dbReference type="Proteomes" id="UP000016930">
    <property type="component" value="Unassembled WGS sequence"/>
</dbReference>
<keyword evidence="5" id="KW-0489">Methyltransferase</keyword>
<reference evidence="6 7" key="1">
    <citation type="journal article" date="2012" name="Proc. Natl. Acad. Sci. U.S.A.">
        <title>Comparative genomics of Ceriporiopsis subvermispora and Phanerochaete chrysosporium provide insight into selective ligninolysis.</title>
        <authorList>
            <person name="Fernandez-Fueyo E."/>
            <person name="Ruiz-Duenas F.J."/>
            <person name="Ferreira P."/>
            <person name="Floudas D."/>
            <person name="Hibbett D.S."/>
            <person name="Canessa P."/>
            <person name="Larrondo L.F."/>
            <person name="James T.Y."/>
            <person name="Seelenfreund D."/>
            <person name="Lobos S."/>
            <person name="Polanco R."/>
            <person name="Tello M."/>
            <person name="Honda Y."/>
            <person name="Watanabe T."/>
            <person name="Watanabe T."/>
            <person name="Ryu J.S."/>
            <person name="Kubicek C.P."/>
            <person name="Schmoll M."/>
            <person name="Gaskell J."/>
            <person name="Hammel K.E."/>
            <person name="St John F.J."/>
            <person name="Vanden Wymelenberg A."/>
            <person name="Sabat G."/>
            <person name="Splinter BonDurant S."/>
            <person name="Syed K."/>
            <person name="Yadav J.S."/>
            <person name="Doddapaneni H."/>
            <person name="Subramanian V."/>
            <person name="Lavin J.L."/>
            <person name="Oguiza J.A."/>
            <person name="Perez G."/>
            <person name="Pisabarro A.G."/>
            <person name="Ramirez L."/>
            <person name="Santoyo F."/>
            <person name="Master E."/>
            <person name="Coutinho P.M."/>
            <person name="Henrissat B."/>
            <person name="Lombard V."/>
            <person name="Magnuson J.K."/>
            <person name="Kuees U."/>
            <person name="Hori C."/>
            <person name="Igarashi K."/>
            <person name="Samejima M."/>
            <person name="Held B.W."/>
            <person name="Barry K.W."/>
            <person name="LaButti K.M."/>
            <person name="Lapidus A."/>
            <person name="Lindquist E.A."/>
            <person name="Lucas S.M."/>
            <person name="Riley R."/>
            <person name="Salamov A.A."/>
            <person name="Hoffmeister D."/>
            <person name="Schwenk D."/>
            <person name="Hadar Y."/>
            <person name="Yarden O."/>
            <person name="de Vries R.P."/>
            <person name="Wiebenga A."/>
            <person name="Stenlid J."/>
            <person name="Eastwood D."/>
            <person name="Grigoriev I.V."/>
            <person name="Berka R.M."/>
            <person name="Blanchette R.A."/>
            <person name="Kersten P."/>
            <person name="Martinez A.T."/>
            <person name="Vicuna R."/>
            <person name="Cullen D."/>
        </authorList>
    </citation>
    <scope>NUCLEOTIDE SEQUENCE [LARGE SCALE GENOMIC DNA]</scope>
    <source>
        <strain evidence="6 7">B</strain>
    </source>
</reference>
<gene>
    <name evidence="6" type="ORF">CERSUDRAFT_118110</name>
</gene>
<keyword evidence="5" id="KW-0808">Transferase</keyword>
<dbReference type="OrthoDB" id="422086at2759"/>
<comment type="catalytic activity">
    <reaction evidence="5">
        <text>[protein]-C-terminal S-[(2E,6E)-farnesyl]-L-cysteine + S-adenosyl-L-methionine = [protein]-C-terminal S-[(2E,6E)-farnesyl]-L-cysteine methyl ester + S-adenosyl-L-homocysteine</text>
        <dbReference type="Rhea" id="RHEA:21672"/>
        <dbReference type="Rhea" id="RHEA-COMP:12125"/>
        <dbReference type="Rhea" id="RHEA-COMP:12126"/>
        <dbReference type="ChEBI" id="CHEBI:57856"/>
        <dbReference type="ChEBI" id="CHEBI:59789"/>
        <dbReference type="ChEBI" id="CHEBI:90510"/>
        <dbReference type="ChEBI" id="CHEBI:90511"/>
        <dbReference type="EC" id="2.1.1.100"/>
    </reaction>
</comment>
<keyword evidence="4" id="KW-0472">Membrane</keyword>
<keyword evidence="2" id="KW-0812">Transmembrane</keyword>
<keyword evidence="5" id="KW-0256">Endoplasmic reticulum</keyword>
<evidence type="ECO:0000256" key="1">
    <source>
        <dbReference type="ARBA" id="ARBA00004141"/>
    </source>
</evidence>
<dbReference type="InterPro" id="IPR007269">
    <property type="entry name" value="ICMT_MeTrfase"/>
</dbReference>
<evidence type="ECO:0000256" key="5">
    <source>
        <dbReference type="RuleBase" id="RU362022"/>
    </source>
</evidence>
<name>M2Q9K1_CERS8</name>
<dbReference type="STRING" id="914234.M2Q9K1"/>
<comment type="subcellular location">
    <subcellularLocation>
        <location evidence="5">Endoplasmic reticulum membrane</location>
        <topology evidence="5">Multi-pass membrane protein</topology>
    </subcellularLocation>
    <subcellularLocation>
        <location evidence="1">Membrane</location>
        <topology evidence="1">Multi-pass membrane protein</topology>
    </subcellularLocation>
</comment>
<dbReference type="HOGENOM" id="CLU_065200_6_0_1"/>
<proteinExistence type="inferred from homology"/>
<evidence type="ECO:0000256" key="3">
    <source>
        <dbReference type="ARBA" id="ARBA00022989"/>
    </source>
</evidence>
<evidence type="ECO:0000313" key="7">
    <source>
        <dbReference type="Proteomes" id="UP000016930"/>
    </source>
</evidence>
<keyword evidence="5" id="KW-0949">S-adenosyl-L-methionine</keyword>
<dbReference type="GO" id="GO:0032259">
    <property type="term" value="P:methylation"/>
    <property type="evidence" value="ECO:0007669"/>
    <property type="project" value="UniProtKB-KW"/>
</dbReference>
<dbReference type="Gene3D" id="1.20.120.1630">
    <property type="match status" value="1"/>
</dbReference>
<keyword evidence="3" id="KW-1133">Transmembrane helix</keyword>
<dbReference type="GO" id="GO:0005789">
    <property type="term" value="C:endoplasmic reticulum membrane"/>
    <property type="evidence" value="ECO:0007669"/>
    <property type="project" value="UniProtKB-SubCell"/>
</dbReference>
<protein>
    <recommendedName>
        <fullName evidence="5">Protein-S-isoprenylcysteine O-methyltransferase</fullName>
        <ecNumber evidence="5">2.1.1.100</ecNumber>
    </recommendedName>
</protein>
<evidence type="ECO:0000256" key="4">
    <source>
        <dbReference type="ARBA" id="ARBA00023136"/>
    </source>
</evidence>
<comment type="similarity">
    <text evidence="5">Belongs to the class VI-like SAM-binding methyltransferase superfamily. Isoprenylcysteine carboxyl methyltransferase family.</text>
</comment>
<dbReference type="EMBL" id="KB445806">
    <property type="protein sequence ID" value="EMD33538.1"/>
    <property type="molecule type" value="Genomic_DNA"/>
</dbReference>
<sequence length="240" mass="26517">MSLLKVPLLLSATVANHIGTTPPHAAPASDEVAREVTRGERIFTKTVRIAPRLAQLVVYAGSLCEIAVIIARTFPTTTVAQEILKTLTWGSTRVADRISITPTFAIGCGLAVLGGTLRAECYRALGRLFTYEITVRKGHRLVTEGPYSWVRHPSYTAHIIVSLGTFICHSCPGSWVRESGVLSTPLGKALAYGWTAWTAYLLIRLCSRPPQEDRLLQKEFGEEWDHWADQVPCRLFPGIY</sequence>
<dbReference type="Pfam" id="PF04140">
    <property type="entry name" value="ICMT"/>
    <property type="match status" value="1"/>
</dbReference>
<dbReference type="PANTHER" id="PTHR12714:SF9">
    <property type="entry name" value="PROTEIN-S-ISOPRENYLCYSTEINE O-METHYLTRANSFERASE"/>
    <property type="match status" value="1"/>
</dbReference>
<keyword evidence="7" id="KW-1185">Reference proteome</keyword>
<organism evidence="6 7">
    <name type="scientific">Ceriporiopsis subvermispora (strain B)</name>
    <name type="common">White-rot fungus</name>
    <name type="synonym">Gelatoporia subvermispora</name>
    <dbReference type="NCBI Taxonomy" id="914234"/>
    <lineage>
        <taxon>Eukaryota</taxon>
        <taxon>Fungi</taxon>
        <taxon>Dikarya</taxon>
        <taxon>Basidiomycota</taxon>
        <taxon>Agaricomycotina</taxon>
        <taxon>Agaricomycetes</taxon>
        <taxon>Polyporales</taxon>
        <taxon>Gelatoporiaceae</taxon>
        <taxon>Gelatoporia</taxon>
    </lineage>
</organism>
<dbReference type="EC" id="2.1.1.100" evidence="5"/>
<evidence type="ECO:0000256" key="2">
    <source>
        <dbReference type="ARBA" id="ARBA00022692"/>
    </source>
</evidence>
<dbReference type="PANTHER" id="PTHR12714">
    <property type="entry name" value="PROTEIN-S ISOPRENYLCYSTEINE O-METHYLTRANSFERASE"/>
    <property type="match status" value="1"/>
</dbReference>
<evidence type="ECO:0000313" key="6">
    <source>
        <dbReference type="EMBL" id="EMD33538.1"/>
    </source>
</evidence>
<dbReference type="AlphaFoldDB" id="M2Q9K1"/>
<accession>M2Q9K1</accession>